<name>A0AA38S901_9ASTR</name>
<dbReference type="GO" id="GO:0006508">
    <property type="term" value="P:proteolysis"/>
    <property type="evidence" value="ECO:0007669"/>
    <property type="project" value="InterPro"/>
</dbReference>
<evidence type="ECO:0000313" key="3">
    <source>
        <dbReference type="Proteomes" id="UP001172457"/>
    </source>
</evidence>
<protein>
    <submittedName>
        <fullName evidence="2">Uncharacterized protein</fullName>
    </submittedName>
</protein>
<dbReference type="FunFam" id="3.40.50.1820:FF:000072">
    <property type="entry name" value="Serine carboxypeptidase-like 19"/>
    <property type="match status" value="1"/>
</dbReference>
<comment type="caution">
    <text evidence="2">The sequence shown here is derived from an EMBL/GenBank/DDBJ whole genome shotgun (WGS) entry which is preliminary data.</text>
</comment>
<dbReference type="InterPro" id="IPR001563">
    <property type="entry name" value="Peptidase_S10"/>
</dbReference>
<accession>A0AA38S901</accession>
<dbReference type="PANTHER" id="PTHR11802">
    <property type="entry name" value="SERINE PROTEASE FAMILY S10 SERINE CARBOXYPEPTIDASE"/>
    <property type="match status" value="1"/>
</dbReference>
<proteinExistence type="inferred from homology"/>
<gene>
    <name evidence="2" type="ORF">OSB04_030706</name>
</gene>
<dbReference type="Proteomes" id="UP001172457">
    <property type="component" value="Chromosome 8"/>
</dbReference>
<dbReference type="GO" id="GO:0016747">
    <property type="term" value="F:acyltransferase activity, transferring groups other than amino-acyl groups"/>
    <property type="evidence" value="ECO:0007669"/>
    <property type="project" value="TreeGrafter"/>
</dbReference>
<dbReference type="Pfam" id="PF00450">
    <property type="entry name" value="Peptidase_S10"/>
    <property type="match status" value="1"/>
</dbReference>
<dbReference type="SUPFAM" id="SSF53474">
    <property type="entry name" value="alpha/beta-Hydrolases"/>
    <property type="match status" value="1"/>
</dbReference>
<dbReference type="PRINTS" id="PR00724">
    <property type="entry name" value="CRBOXYPTASEC"/>
</dbReference>
<dbReference type="EMBL" id="JARYMX010000008">
    <property type="protein sequence ID" value="KAJ9537973.1"/>
    <property type="molecule type" value="Genomic_DNA"/>
</dbReference>
<reference evidence="2" key="1">
    <citation type="submission" date="2023-03" db="EMBL/GenBank/DDBJ databases">
        <title>Chromosome-scale reference genome and RAD-based genetic map of yellow starthistle (Centaurea solstitialis) reveal putative structural variation and QTLs associated with invader traits.</title>
        <authorList>
            <person name="Reatini B."/>
            <person name="Cang F.A."/>
            <person name="Jiang Q."/>
            <person name="Mckibben M.T.W."/>
            <person name="Barker M.S."/>
            <person name="Rieseberg L.H."/>
            <person name="Dlugosch K.M."/>
        </authorList>
    </citation>
    <scope>NUCLEOTIDE SEQUENCE</scope>
    <source>
        <strain evidence="2">CAN-66</strain>
        <tissue evidence="2">Leaf</tissue>
    </source>
</reference>
<evidence type="ECO:0000313" key="2">
    <source>
        <dbReference type="EMBL" id="KAJ9537973.1"/>
    </source>
</evidence>
<dbReference type="InterPro" id="IPR029058">
    <property type="entry name" value="AB_hydrolase_fold"/>
</dbReference>
<dbReference type="GO" id="GO:0004185">
    <property type="term" value="F:serine-type carboxypeptidase activity"/>
    <property type="evidence" value="ECO:0007669"/>
    <property type="project" value="InterPro"/>
</dbReference>
<sequence>MKPQSESHLQPWNFFNKSSSQISPIWFAVFLLVVSSEVIESQFLVKTLPGFLGELPFTLETGQQCALSYIGVGESDDVQLFYYFIESEGNPKDDPLMLWLTGGPGCSGLSSLLYEIGPLSIDYANSTLTKTVLKINPFSWTKAASIIFVDQPAGTGYSYAKTPEAYITNDTLSTMQAYQFLRKWLVDHPKFLNNPLYVAGDSYSGIVLPMIVQEIYDGNEVGEGPKINIKGYILGNPTTDESSDYNSRFPYAHRMALLSDAIYKVFLQSTKENCHGEYLNVDPDNSLCINDLQVVAECLGRIYLGNILEPSCEIPQLQIQWCRDGTYLYSSTWANSRDVREALHIHEELNNIEWVRCNQTLYFHFGAEPIAYTHNVLSVVGYHQRLADKNCRALVYSGDHDMVVPYISTLNWIESLNLSVDKDWRPWFVNDQVAGYTMKFSKNEYRLTYATIKGGGHTAAEYKPEECFNMLTRWLANNPL</sequence>
<organism evidence="2 3">
    <name type="scientific">Centaurea solstitialis</name>
    <name type="common">yellow star-thistle</name>
    <dbReference type="NCBI Taxonomy" id="347529"/>
    <lineage>
        <taxon>Eukaryota</taxon>
        <taxon>Viridiplantae</taxon>
        <taxon>Streptophyta</taxon>
        <taxon>Embryophyta</taxon>
        <taxon>Tracheophyta</taxon>
        <taxon>Spermatophyta</taxon>
        <taxon>Magnoliopsida</taxon>
        <taxon>eudicotyledons</taxon>
        <taxon>Gunneridae</taxon>
        <taxon>Pentapetalae</taxon>
        <taxon>asterids</taxon>
        <taxon>campanulids</taxon>
        <taxon>Asterales</taxon>
        <taxon>Asteraceae</taxon>
        <taxon>Carduoideae</taxon>
        <taxon>Cardueae</taxon>
        <taxon>Centaureinae</taxon>
        <taxon>Centaurea</taxon>
    </lineage>
</organism>
<comment type="similarity">
    <text evidence="1">Belongs to the peptidase S10 family.</text>
</comment>
<keyword evidence="3" id="KW-1185">Reference proteome</keyword>
<dbReference type="AlphaFoldDB" id="A0AA38S901"/>
<dbReference type="Gene3D" id="3.40.50.1820">
    <property type="entry name" value="alpha/beta hydrolase"/>
    <property type="match status" value="1"/>
</dbReference>
<evidence type="ECO:0000256" key="1">
    <source>
        <dbReference type="ARBA" id="ARBA00009431"/>
    </source>
</evidence>
<dbReference type="PANTHER" id="PTHR11802:SF224">
    <property type="entry name" value="SERINE CARBOXYPEPTIDASE-LIKE 7 ISOFORM X1"/>
    <property type="match status" value="1"/>
</dbReference>
<dbReference type="GO" id="GO:0019748">
    <property type="term" value="P:secondary metabolic process"/>
    <property type="evidence" value="ECO:0007669"/>
    <property type="project" value="TreeGrafter"/>
</dbReference>